<dbReference type="Pfam" id="PF00158">
    <property type="entry name" value="Sigma54_activat"/>
    <property type="match status" value="1"/>
</dbReference>
<keyword evidence="3" id="KW-0805">Transcription regulation</keyword>
<dbReference type="Proteomes" id="UP001524478">
    <property type="component" value="Unassembled WGS sequence"/>
</dbReference>
<proteinExistence type="predicted"/>
<dbReference type="InterPro" id="IPR027417">
    <property type="entry name" value="P-loop_NTPase"/>
</dbReference>
<evidence type="ECO:0000256" key="1">
    <source>
        <dbReference type="ARBA" id="ARBA00022741"/>
    </source>
</evidence>
<comment type="caution">
    <text evidence="7">The sequence shown here is derived from an EMBL/GenBank/DDBJ whole genome shotgun (WGS) entry which is preliminary data.</text>
</comment>
<accession>A0ABT1SA89</accession>
<feature type="domain" description="Sigma-54 factor interaction" evidence="6">
    <location>
        <begin position="326"/>
        <end position="555"/>
    </location>
</feature>
<dbReference type="InterPro" id="IPR058031">
    <property type="entry name" value="AAA_lid_NorR"/>
</dbReference>
<dbReference type="CDD" id="cd00009">
    <property type="entry name" value="AAA"/>
    <property type="match status" value="1"/>
</dbReference>
<keyword evidence="4" id="KW-0238">DNA-binding</keyword>
<name>A0ABT1SA89_9FIRM</name>
<dbReference type="InterPro" id="IPR003593">
    <property type="entry name" value="AAA+_ATPase"/>
</dbReference>
<evidence type="ECO:0000313" key="7">
    <source>
        <dbReference type="EMBL" id="MCQ4923386.1"/>
    </source>
</evidence>
<dbReference type="EMBL" id="JANGAC010000006">
    <property type="protein sequence ID" value="MCQ4923386.1"/>
    <property type="molecule type" value="Genomic_DNA"/>
</dbReference>
<evidence type="ECO:0000259" key="6">
    <source>
        <dbReference type="PROSITE" id="PS50045"/>
    </source>
</evidence>
<keyword evidence="2" id="KW-0067">ATP-binding</keyword>
<dbReference type="SMART" id="SM00382">
    <property type="entry name" value="AAA"/>
    <property type="match status" value="1"/>
</dbReference>
<dbReference type="SUPFAM" id="SSF52540">
    <property type="entry name" value="P-loop containing nucleoside triphosphate hydrolases"/>
    <property type="match status" value="1"/>
</dbReference>
<dbReference type="SUPFAM" id="SSF55785">
    <property type="entry name" value="PYP-like sensor domain (PAS domain)"/>
    <property type="match status" value="1"/>
</dbReference>
<sequence length="637" mass="72266">MKDLWTKFIETGEIEDELDKIIAESWRRCTRLGVDPKAGFGKTIDSEKLEVVLKRNEELLRVAKPIMQNLNELVLGSNFILVLTDKEGVIIETIGEEPVRKEANTLNFCIGALWSEKEVGTNAIGTSIIVDKPIHTTGSQHYCEYHHSWTCSAAPIHDNKGNIIGVLDMSGSFDKLHKHTLGIVVAAAYSIENEIRLLRTHELVDTTVESISDGMIIADKDFKINKINYIASKILGIEEENKLDIREILRETDFQEILRQKHMTMDYMYCNFFINDKVIPCNVKITPVLTNNELIGIALVFKEIEYLHNTVNVVTGNRAIYRFSDILTSNDKMRNVINNAKRFAKTSGSILIEGDSGTGKELFAHAIHNYSKKADGPFVAVNCASLPRELVESELFGYEKGAFTGASKNGKSGKFELAQGGTIFLDEIGELPLDIQAKLLRVLDNYTVTRIGGKYSKKLDIRVIGATNRNLFDEVKKKNFREDLYYRLNVLKINIPSLKDRREDIDLYANYFLDKLNKSNSTNVILSSEFLLYLNQHSWKGNVRELQNVIERAYYLNQDEVIGIECLPEEIINEIDAVEKNTSLDLMSIRETEKHVIINALKKTKGHVINAGDILNLSKSTIYRKINEHKIDVNIFK</sequence>
<dbReference type="PROSITE" id="PS00676">
    <property type="entry name" value="SIGMA54_INTERACT_2"/>
    <property type="match status" value="1"/>
</dbReference>
<evidence type="ECO:0000313" key="8">
    <source>
        <dbReference type="Proteomes" id="UP001524478"/>
    </source>
</evidence>
<dbReference type="Gene3D" id="3.30.450.20">
    <property type="entry name" value="PAS domain"/>
    <property type="match status" value="1"/>
</dbReference>
<dbReference type="InterPro" id="IPR025943">
    <property type="entry name" value="Sigma_54_int_dom_ATP-bd_2"/>
</dbReference>
<evidence type="ECO:0000256" key="2">
    <source>
        <dbReference type="ARBA" id="ARBA00022840"/>
    </source>
</evidence>
<dbReference type="Pfam" id="PF01590">
    <property type="entry name" value="GAF"/>
    <property type="match status" value="1"/>
</dbReference>
<keyword evidence="8" id="KW-1185">Reference proteome</keyword>
<dbReference type="CDD" id="cd00130">
    <property type="entry name" value="PAS"/>
    <property type="match status" value="1"/>
</dbReference>
<dbReference type="InterPro" id="IPR009057">
    <property type="entry name" value="Homeodomain-like_sf"/>
</dbReference>
<dbReference type="PROSITE" id="PS00675">
    <property type="entry name" value="SIGMA54_INTERACT_1"/>
    <property type="match status" value="1"/>
</dbReference>
<dbReference type="Pfam" id="PF25601">
    <property type="entry name" value="AAA_lid_14"/>
    <property type="match status" value="1"/>
</dbReference>
<keyword evidence="1" id="KW-0547">Nucleotide-binding</keyword>
<dbReference type="InterPro" id="IPR035965">
    <property type="entry name" value="PAS-like_dom_sf"/>
</dbReference>
<protein>
    <submittedName>
        <fullName evidence="7">Sigma-54-dependent Fis family transcriptional regulator</fullName>
    </submittedName>
</protein>
<dbReference type="SUPFAM" id="SSF55781">
    <property type="entry name" value="GAF domain-like"/>
    <property type="match status" value="1"/>
</dbReference>
<dbReference type="PROSITE" id="PS50045">
    <property type="entry name" value="SIGMA54_INTERACT_4"/>
    <property type="match status" value="1"/>
</dbReference>
<dbReference type="SUPFAM" id="SSF46689">
    <property type="entry name" value="Homeodomain-like"/>
    <property type="match status" value="1"/>
</dbReference>
<dbReference type="Gene3D" id="3.40.50.300">
    <property type="entry name" value="P-loop containing nucleotide triphosphate hydrolases"/>
    <property type="match status" value="1"/>
</dbReference>
<dbReference type="InterPro" id="IPR025662">
    <property type="entry name" value="Sigma_54_int_dom_ATP-bd_1"/>
</dbReference>
<dbReference type="PANTHER" id="PTHR32071:SF57">
    <property type="entry name" value="C4-DICARBOXYLATE TRANSPORT TRANSCRIPTIONAL REGULATORY PROTEIN DCTD"/>
    <property type="match status" value="1"/>
</dbReference>
<dbReference type="InterPro" id="IPR002078">
    <property type="entry name" value="Sigma_54_int"/>
</dbReference>
<dbReference type="Pfam" id="PF02954">
    <property type="entry name" value="HTH_8"/>
    <property type="match status" value="1"/>
</dbReference>
<dbReference type="Gene3D" id="1.10.10.60">
    <property type="entry name" value="Homeodomain-like"/>
    <property type="match status" value="1"/>
</dbReference>
<gene>
    <name evidence="7" type="ORF">NE686_09835</name>
</gene>
<dbReference type="Gene3D" id="1.10.8.60">
    <property type="match status" value="1"/>
</dbReference>
<dbReference type="RefSeq" id="WP_256311382.1">
    <property type="nucleotide sequence ID" value="NZ_JANGAC010000006.1"/>
</dbReference>
<dbReference type="InterPro" id="IPR002197">
    <property type="entry name" value="HTH_Fis"/>
</dbReference>
<organism evidence="7 8">
    <name type="scientific">Tissierella carlieri</name>
    <dbReference type="NCBI Taxonomy" id="689904"/>
    <lineage>
        <taxon>Bacteria</taxon>
        <taxon>Bacillati</taxon>
        <taxon>Bacillota</taxon>
        <taxon>Tissierellia</taxon>
        <taxon>Tissierellales</taxon>
        <taxon>Tissierellaceae</taxon>
        <taxon>Tissierella</taxon>
    </lineage>
</organism>
<keyword evidence="5" id="KW-0804">Transcription</keyword>
<dbReference type="Gene3D" id="3.30.450.40">
    <property type="match status" value="1"/>
</dbReference>
<dbReference type="InterPro" id="IPR003018">
    <property type="entry name" value="GAF"/>
</dbReference>
<dbReference type="InterPro" id="IPR000014">
    <property type="entry name" value="PAS"/>
</dbReference>
<dbReference type="InterPro" id="IPR029016">
    <property type="entry name" value="GAF-like_dom_sf"/>
</dbReference>
<evidence type="ECO:0000256" key="3">
    <source>
        <dbReference type="ARBA" id="ARBA00023015"/>
    </source>
</evidence>
<reference evidence="7 8" key="1">
    <citation type="submission" date="2022-06" db="EMBL/GenBank/DDBJ databases">
        <title>Isolation of gut microbiota from human fecal samples.</title>
        <authorList>
            <person name="Pamer E.G."/>
            <person name="Barat B."/>
            <person name="Waligurski E."/>
            <person name="Medina S."/>
            <person name="Paddock L."/>
            <person name="Mostad J."/>
        </authorList>
    </citation>
    <scope>NUCLEOTIDE SEQUENCE [LARGE SCALE GENOMIC DNA]</scope>
    <source>
        <strain evidence="7 8">DFI.7.95</strain>
    </source>
</reference>
<dbReference type="PANTHER" id="PTHR32071">
    <property type="entry name" value="TRANSCRIPTIONAL REGULATORY PROTEIN"/>
    <property type="match status" value="1"/>
</dbReference>
<evidence type="ECO:0000256" key="5">
    <source>
        <dbReference type="ARBA" id="ARBA00023163"/>
    </source>
</evidence>
<evidence type="ECO:0000256" key="4">
    <source>
        <dbReference type="ARBA" id="ARBA00023125"/>
    </source>
</evidence>